<protein>
    <recommendedName>
        <fullName evidence="3">C-type lectin domain-containing protein</fullName>
    </recommendedName>
</protein>
<dbReference type="InterPro" id="IPR018378">
    <property type="entry name" value="C-type_lectin_CS"/>
</dbReference>
<dbReference type="Pfam" id="PF00059">
    <property type="entry name" value="Lectin_C"/>
    <property type="match status" value="1"/>
</dbReference>
<dbReference type="SUPFAM" id="SSF56436">
    <property type="entry name" value="C-type lectin-like"/>
    <property type="match status" value="1"/>
</dbReference>
<dbReference type="EMBL" id="CAJPEV010000985">
    <property type="protein sequence ID" value="CAG0889938.1"/>
    <property type="molecule type" value="Genomic_DNA"/>
</dbReference>
<feature type="transmembrane region" description="Helical" evidence="2">
    <location>
        <begin position="76"/>
        <end position="101"/>
    </location>
</feature>
<dbReference type="PANTHER" id="PTHR22803">
    <property type="entry name" value="MANNOSE, PHOSPHOLIPASE, LECTIN RECEPTOR RELATED"/>
    <property type="match status" value="1"/>
</dbReference>
<keyword evidence="2" id="KW-0812">Transmembrane</keyword>
<evidence type="ECO:0000256" key="2">
    <source>
        <dbReference type="SAM" id="Phobius"/>
    </source>
</evidence>
<keyword evidence="2" id="KW-1133">Transmembrane helix</keyword>
<proteinExistence type="predicted"/>
<keyword evidence="5" id="KW-1185">Reference proteome</keyword>
<accession>A0A7R9A6P9</accession>
<keyword evidence="2" id="KW-0472">Membrane</keyword>
<dbReference type="EMBL" id="LR900502">
    <property type="protein sequence ID" value="CAD7245907.1"/>
    <property type="molecule type" value="Genomic_DNA"/>
</dbReference>
<dbReference type="InterPro" id="IPR016187">
    <property type="entry name" value="CTDL_fold"/>
</dbReference>
<keyword evidence="1" id="KW-1015">Disulfide bond</keyword>
<dbReference type="InterPro" id="IPR050111">
    <property type="entry name" value="C-type_lectin/snaclec_domain"/>
</dbReference>
<dbReference type="Gene3D" id="3.10.100.10">
    <property type="entry name" value="Mannose-Binding Protein A, subunit A"/>
    <property type="match status" value="1"/>
</dbReference>
<organism evidence="4">
    <name type="scientific">Darwinula stevensoni</name>
    <dbReference type="NCBI Taxonomy" id="69355"/>
    <lineage>
        <taxon>Eukaryota</taxon>
        <taxon>Metazoa</taxon>
        <taxon>Ecdysozoa</taxon>
        <taxon>Arthropoda</taxon>
        <taxon>Crustacea</taxon>
        <taxon>Oligostraca</taxon>
        <taxon>Ostracoda</taxon>
        <taxon>Podocopa</taxon>
        <taxon>Podocopida</taxon>
        <taxon>Darwinulocopina</taxon>
        <taxon>Darwinuloidea</taxon>
        <taxon>Darwinulidae</taxon>
        <taxon>Darwinula</taxon>
    </lineage>
</organism>
<evidence type="ECO:0000313" key="4">
    <source>
        <dbReference type="EMBL" id="CAD7245907.1"/>
    </source>
</evidence>
<dbReference type="PROSITE" id="PS00615">
    <property type="entry name" value="C_TYPE_LECTIN_1"/>
    <property type="match status" value="1"/>
</dbReference>
<name>A0A7R9A6P9_9CRUS</name>
<evidence type="ECO:0000259" key="3">
    <source>
        <dbReference type="PROSITE" id="PS50041"/>
    </source>
</evidence>
<gene>
    <name evidence="4" type="ORF">DSTB1V02_LOCUS5773</name>
</gene>
<dbReference type="PROSITE" id="PS50041">
    <property type="entry name" value="C_TYPE_LECTIN_2"/>
    <property type="match status" value="1"/>
</dbReference>
<dbReference type="OrthoDB" id="8066719at2759"/>
<evidence type="ECO:0000313" key="5">
    <source>
        <dbReference type="Proteomes" id="UP000677054"/>
    </source>
</evidence>
<dbReference type="AlphaFoldDB" id="A0A7R9A6P9"/>
<dbReference type="InterPro" id="IPR016186">
    <property type="entry name" value="C-type_lectin-like/link_sf"/>
</dbReference>
<evidence type="ECO:0000256" key="1">
    <source>
        <dbReference type="ARBA" id="ARBA00023157"/>
    </source>
</evidence>
<reference evidence="4" key="1">
    <citation type="submission" date="2020-11" db="EMBL/GenBank/DDBJ databases">
        <authorList>
            <person name="Tran Van P."/>
        </authorList>
    </citation>
    <scope>NUCLEOTIDE SEQUENCE</scope>
</reference>
<feature type="domain" description="C-type lectin" evidence="3">
    <location>
        <begin position="1"/>
        <end position="49"/>
    </location>
</feature>
<dbReference type="Proteomes" id="UP000677054">
    <property type="component" value="Unassembled WGS sequence"/>
</dbReference>
<dbReference type="InterPro" id="IPR001304">
    <property type="entry name" value="C-type_lectin-like"/>
</dbReference>
<sequence>MSNTNWTWHDGTEASYSHWGTGEPNGHGGGEICAEMVTTGFWNDVNCEEPPRGYLCEVLLTRGINENGEKGGMSGAAIFGIVIATFIAVGIAVFLLHAALFRPKRMLAIKRKLGFAKASNNDERYYLNL</sequence>